<proteinExistence type="predicted"/>
<dbReference type="RefSeq" id="WP_231102561.1">
    <property type="nucleotide sequence ID" value="NZ_CZAO01000001.1"/>
</dbReference>
<dbReference type="Proteomes" id="UP000095766">
    <property type="component" value="Unassembled WGS sequence"/>
</dbReference>
<organism evidence="1 2">
    <name type="scientific">Bacteroides uniformis</name>
    <dbReference type="NCBI Taxonomy" id="820"/>
    <lineage>
        <taxon>Bacteria</taxon>
        <taxon>Pseudomonadati</taxon>
        <taxon>Bacteroidota</taxon>
        <taxon>Bacteroidia</taxon>
        <taxon>Bacteroidales</taxon>
        <taxon>Bacteroidaceae</taxon>
        <taxon>Bacteroides</taxon>
    </lineage>
</organism>
<accession>A0A139K9J9</accession>
<gene>
    <name evidence="1" type="ORF">ERS852510_00081</name>
</gene>
<evidence type="ECO:0000313" key="1">
    <source>
        <dbReference type="EMBL" id="CUO78131.1"/>
    </source>
</evidence>
<name>A0A139K9J9_BACUN</name>
<protein>
    <submittedName>
        <fullName evidence="1">Two component regulator three Y domain-containing protein</fullName>
    </submittedName>
</protein>
<evidence type="ECO:0000313" key="2">
    <source>
        <dbReference type="Proteomes" id="UP000095766"/>
    </source>
</evidence>
<sequence>MFIGNNNAIINRYACRIAELENVSLQERQAKKEEIGILNRKILCLIAENKRVCENSSVDALFVLEELKQGNLIISNMTIAERQHIFDFLDLVHANFITRLKQEFDLTKNELLLAALLKVGFSNKQLMIVFDCEMKSIYKNRQRLKADLGLTKNDSLEQMIMMY</sequence>
<dbReference type="AlphaFoldDB" id="A0A139K9J9"/>
<dbReference type="EMBL" id="CZAO01000001">
    <property type="protein sequence ID" value="CUO78131.1"/>
    <property type="molecule type" value="Genomic_DNA"/>
</dbReference>
<dbReference type="PATRIC" id="fig|820.27.peg.1653"/>
<reference evidence="1 2" key="1">
    <citation type="submission" date="2015-09" db="EMBL/GenBank/DDBJ databases">
        <authorList>
            <consortium name="Pathogen Informatics"/>
        </authorList>
    </citation>
    <scope>NUCLEOTIDE SEQUENCE [LARGE SCALE GENOMIC DNA]</scope>
    <source>
        <strain evidence="1 2">2789STDY5834898</strain>
    </source>
</reference>